<organism evidence="1 2">
    <name type="scientific">Nezara viridula</name>
    <name type="common">Southern green stink bug</name>
    <name type="synonym">Cimex viridulus</name>
    <dbReference type="NCBI Taxonomy" id="85310"/>
    <lineage>
        <taxon>Eukaryota</taxon>
        <taxon>Metazoa</taxon>
        <taxon>Ecdysozoa</taxon>
        <taxon>Arthropoda</taxon>
        <taxon>Hexapoda</taxon>
        <taxon>Insecta</taxon>
        <taxon>Pterygota</taxon>
        <taxon>Neoptera</taxon>
        <taxon>Paraneoptera</taxon>
        <taxon>Hemiptera</taxon>
        <taxon>Heteroptera</taxon>
        <taxon>Panheteroptera</taxon>
        <taxon>Pentatomomorpha</taxon>
        <taxon>Pentatomoidea</taxon>
        <taxon>Pentatomidae</taxon>
        <taxon>Pentatominae</taxon>
        <taxon>Nezara</taxon>
    </lineage>
</organism>
<sequence length="67" mass="7700">MLEIARTCRDIYSLSTAAMDELISSIGRECAQIAIDMLSEDCNPIRRALSAMHQHYQRLQFNHLTFV</sequence>
<accession>A0A9P0E6K2</accession>
<evidence type="ECO:0000313" key="1">
    <source>
        <dbReference type="EMBL" id="CAH1390925.1"/>
    </source>
</evidence>
<keyword evidence="2" id="KW-1185">Reference proteome</keyword>
<name>A0A9P0E6K2_NEZVI</name>
<dbReference type="AlphaFoldDB" id="A0A9P0E6K2"/>
<proteinExistence type="predicted"/>
<gene>
    <name evidence="1" type="ORF">NEZAVI_LOCUS2033</name>
</gene>
<reference evidence="1" key="1">
    <citation type="submission" date="2022-01" db="EMBL/GenBank/DDBJ databases">
        <authorList>
            <person name="King R."/>
        </authorList>
    </citation>
    <scope>NUCLEOTIDE SEQUENCE</scope>
</reference>
<evidence type="ECO:0000313" key="2">
    <source>
        <dbReference type="Proteomes" id="UP001152798"/>
    </source>
</evidence>
<dbReference type="EMBL" id="OV725077">
    <property type="protein sequence ID" value="CAH1390925.1"/>
    <property type="molecule type" value="Genomic_DNA"/>
</dbReference>
<dbReference type="Proteomes" id="UP001152798">
    <property type="component" value="Chromosome 1"/>
</dbReference>
<protein>
    <submittedName>
        <fullName evidence="1">Uncharacterized protein</fullName>
    </submittedName>
</protein>